<gene>
    <name evidence="2" type="ORF">RRG08_028945</name>
</gene>
<reference evidence="2" key="1">
    <citation type="journal article" date="2023" name="G3 (Bethesda)">
        <title>A reference genome for the long-term kleptoplast-retaining sea slug Elysia crispata morphotype clarki.</title>
        <authorList>
            <person name="Eastman K.E."/>
            <person name="Pendleton A.L."/>
            <person name="Shaikh M.A."/>
            <person name="Suttiyut T."/>
            <person name="Ogas R."/>
            <person name="Tomko P."/>
            <person name="Gavelis G."/>
            <person name="Widhalm J.R."/>
            <person name="Wisecaver J.H."/>
        </authorList>
    </citation>
    <scope>NUCLEOTIDE SEQUENCE</scope>
    <source>
        <strain evidence="2">ECLA1</strain>
    </source>
</reference>
<name>A0AAE1APT8_9GAST</name>
<feature type="region of interest" description="Disordered" evidence="1">
    <location>
        <begin position="114"/>
        <end position="135"/>
    </location>
</feature>
<dbReference type="EMBL" id="JAWDGP010001430">
    <property type="protein sequence ID" value="KAK3791797.1"/>
    <property type="molecule type" value="Genomic_DNA"/>
</dbReference>
<dbReference type="AlphaFoldDB" id="A0AAE1APT8"/>
<evidence type="ECO:0000313" key="3">
    <source>
        <dbReference type="Proteomes" id="UP001283361"/>
    </source>
</evidence>
<sequence length="135" mass="14670">MSCVWSVLTECLNRCRDSSRCERRCSCHQGSTAGSQAGMGDYRMVPTTTHISDTKVTGGELTGDVLVPNKNVNGGGGEELDENDEIELMFGSFDELELSRSLKKSRSQLGVNLIHDKAHSRDPAGGGGRFSFTKR</sequence>
<evidence type="ECO:0000313" key="2">
    <source>
        <dbReference type="EMBL" id="KAK3791797.1"/>
    </source>
</evidence>
<dbReference type="Proteomes" id="UP001283361">
    <property type="component" value="Unassembled WGS sequence"/>
</dbReference>
<comment type="caution">
    <text evidence="2">The sequence shown here is derived from an EMBL/GenBank/DDBJ whole genome shotgun (WGS) entry which is preliminary data.</text>
</comment>
<organism evidence="2 3">
    <name type="scientific">Elysia crispata</name>
    <name type="common">lettuce slug</name>
    <dbReference type="NCBI Taxonomy" id="231223"/>
    <lineage>
        <taxon>Eukaryota</taxon>
        <taxon>Metazoa</taxon>
        <taxon>Spiralia</taxon>
        <taxon>Lophotrochozoa</taxon>
        <taxon>Mollusca</taxon>
        <taxon>Gastropoda</taxon>
        <taxon>Heterobranchia</taxon>
        <taxon>Euthyneura</taxon>
        <taxon>Panpulmonata</taxon>
        <taxon>Sacoglossa</taxon>
        <taxon>Placobranchoidea</taxon>
        <taxon>Plakobranchidae</taxon>
        <taxon>Elysia</taxon>
    </lineage>
</organism>
<proteinExistence type="predicted"/>
<accession>A0AAE1APT8</accession>
<keyword evidence="3" id="KW-1185">Reference proteome</keyword>
<evidence type="ECO:0000256" key="1">
    <source>
        <dbReference type="SAM" id="MobiDB-lite"/>
    </source>
</evidence>
<protein>
    <submittedName>
        <fullName evidence="2">Uncharacterized protein</fullName>
    </submittedName>
</protein>